<dbReference type="InterPro" id="IPR036390">
    <property type="entry name" value="WH_DNA-bd_sf"/>
</dbReference>
<evidence type="ECO:0000259" key="5">
    <source>
        <dbReference type="PROSITE" id="PS50931"/>
    </source>
</evidence>
<keyword evidence="4" id="KW-0804">Transcription</keyword>
<dbReference type="GO" id="GO:0005829">
    <property type="term" value="C:cytosol"/>
    <property type="evidence" value="ECO:0007669"/>
    <property type="project" value="TreeGrafter"/>
</dbReference>
<dbReference type="RefSeq" id="WP_119111320.1">
    <property type="nucleotide sequence ID" value="NZ_CBCSEO010000001.1"/>
</dbReference>
<dbReference type="PROSITE" id="PS50931">
    <property type="entry name" value="HTH_LYSR"/>
    <property type="match status" value="1"/>
</dbReference>
<dbReference type="PRINTS" id="PR00039">
    <property type="entry name" value="HTHLYSR"/>
</dbReference>
<dbReference type="Gene3D" id="3.40.190.290">
    <property type="match status" value="1"/>
</dbReference>
<evidence type="ECO:0000313" key="7">
    <source>
        <dbReference type="Proteomes" id="UP000265816"/>
    </source>
</evidence>
<gene>
    <name evidence="6" type="ORF">D1970_02570</name>
</gene>
<dbReference type="OrthoDB" id="9803735at2"/>
<evidence type="ECO:0000256" key="3">
    <source>
        <dbReference type="ARBA" id="ARBA00023125"/>
    </source>
</evidence>
<evidence type="ECO:0000256" key="2">
    <source>
        <dbReference type="ARBA" id="ARBA00023015"/>
    </source>
</evidence>
<dbReference type="CDD" id="cd05466">
    <property type="entry name" value="PBP2_LTTR_substrate"/>
    <property type="match status" value="1"/>
</dbReference>
<dbReference type="FunFam" id="1.10.10.10:FF:000001">
    <property type="entry name" value="LysR family transcriptional regulator"/>
    <property type="match status" value="1"/>
</dbReference>
<dbReference type="PANTHER" id="PTHR30419">
    <property type="entry name" value="HTH-TYPE TRANSCRIPTIONAL REGULATOR YBHD"/>
    <property type="match status" value="1"/>
</dbReference>
<dbReference type="AlphaFoldDB" id="A0A398BGE0"/>
<dbReference type="GO" id="GO:0003700">
    <property type="term" value="F:DNA-binding transcription factor activity"/>
    <property type="evidence" value="ECO:0007669"/>
    <property type="project" value="InterPro"/>
</dbReference>
<protein>
    <submittedName>
        <fullName evidence="6">LysR family transcriptional regulator</fullName>
    </submittedName>
</protein>
<keyword evidence="2" id="KW-0805">Transcription regulation</keyword>
<dbReference type="InterPro" id="IPR050950">
    <property type="entry name" value="HTH-type_LysR_regulators"/>
</dbReference>
<evidence type="ECO:0000256" key="1">
    <source>
        <dbReference type="ARBA" id="ARBA00009437"/>
    </source>
</evidence>
<dbReference type="SUPFAM" id="SSF46785">
    <property type="entry name" value="Winged helix' DNA-binding domain"/>
    <property type="match status" value="1"/>
</dbReference>
<keyword evidence="3" id="KW-0238">DNA-binding</keyword>
<comment type="similarity">
    <text evidence="1">Belongs to the LysR transcriptional regulatory family.</text>
</comment>
<evidence type="ECO:0000313" key="6">
    <source>
        <dbReference type="EMBL" id="RID87748.1"/>
    </source>
</evidence>
<reference evidence="6 7" key="1">
    <citation type="submission" date="2018-08" db="EMBL/GenBank/DDBJ databases">
        <title>Bacillus jemisoniae sp. nov., Bacillus chryseoplanitiae sp. nov., Bacillus resnikiae sp. nov., and Bacillus frankliniae sp. nov., isolated from Viking spacecraft and associated surfaces.</title>
        <authorList>
            <person name="Seuylemezian A."/>
            <person name="Vaishampayan P."/>
        </authorList>
    </citation>
    <scope>NUCLEOTIDE SEQUENCE [LARGE SCALE GENOMIC DNA]</scope>
    <source>
        <strain evidence="6 7">JJ-247</strain>
    </source>
</reference>
<feature type="domain" description="HTH lysR-type" evidence="5">
    <location>
        <begin position="1"/>
        <end position="58"/>
    </location>
</feature>
<dbReference type="Pfam" id="PF03466">
    <property type="entry name" value="LysR_substrate"/>
    <property type="match status" value="1"/>
</dbReference>
<dbReference type="EMBL" id="QWVT01000008">
    <property type="protein sequence ID" value="RID87748.1"/>
    <property type="molecule type" value="Genomic_DNA"/>
</dbReference>
<dbReference type="InterPro" id="IPR000847">
    <property type="entry name" value="LysR_HTH_N"/>
</dbReference>
<name>A0A398BGE0_9BACI</name>
<evidence type="ECO:0000256" key="4">
    <source>
        <dbReference type="ARBA" id="ARBA00023163"/>
    </source>
</evidence>
<proteinExistence type="inferred from homology"/>
<sequence length="301" mass="34874">MDIRQLRYFIAVVEEKHFSKAANLLHISQPSLSTAIMKLEKDIGIQLLERNTRGFKLTESGEIFYTRSLELINKYEHMLKELDDLRQKGNGIISIGLIESAKYWLPKIIINFKNSFPDIHFQFKEILGEKKVFQTLANYDVHCTITNQPIQSEEIEIVPIYTEDLVLVIHKADELNKKSSISLEDLSERDFIICKEGFQTREDVLRAFQHENVTPDIKFEIERLETACSLIEHGLGITILPESYIKYNSNPNIVTHTLPSQFLKRTVYFAYWKDRNLSPAVFELLASIKDFFIAGNSLKSQ</sequence>
<dbReference type="GO" id="GO:0003677">
    <property type="term" value="F:DNA binding"/>
    <property type="evidence" value="ECO:0007669"/>
    <property type="project" value="UniProtKB-KW"/>
</dbReference>
<organism evidence="6 7">
    <name type="scientific">Mesobacillus zeae</name>
    <dbReference type="NCBI Taxonomy" id="1917180"/>
    <lineage>
        <taxon>Bacteria</taxon>
        <taxon>Bacillati</taxon>
        <taxon>Bacillota</taxon>
        <taxon>Bacilli</taxon>
        <taxon>Bacillales</taxon>
        <taxon>Bacillaceae</taxon>
        <taxon>Mesobacillus</taxon>
    </lineage>
</organism>
<dbReference type="SUPFAM" id="SSF53850">
    <property type="entry name" value="Periplasmic binding protein-like II"/>
    <property type="match status" value="1"/>
</dbReference>
<dbReference type="Pfam" id="PF00126">
    <property type="entry name" value="HTH_1"/>
    <property type="match status" value="1"/>
</dbReference>
<dbReference type="InterPro" id="IPR036388">
    <property type="entry name" value="WH-like_DNA-bd_sf"/>
</dbReference>
<dbReference type="Gene3D" id="1.10.10.10">
    <property type="entry name" value="Winged helix-like DNA-binding domain superfamily/Winged helix DNA-binding domain"/>
    <property type="match status" value="1"/>
</dbReference>
<keyword evidence="7" id="KW-1185">Reference proteome</keyword>
<accession>A0A398BGE0</accession>
<comment type="caution">
    <text evidence="6">The sequence shown here is derived from an EMBL/GenBank/DDBJ whole genome shotgun (WGS) entry which is preliminary data.</text>
</comment>
<dbReference type="Proteomes" id="UP000265816">
    <property type="component" value="Unassembled WGS sequence"/>
</dbReference>
<dbReference type="InterPro" id="IPR005119">
    <property type="entry name" value="LysR_subst-bd"/>
</dbReference>
<dbReference type="PANTHER" id="PTHR30419:SF8">
    <property type="entry name" value="NITROGEN ASSIMILATION TRANSCRIPTIONAL ACTIVATOR-RELATED"/>
    <property type="match status" value="1"/>
</dbReference>